<evidence type="ECO:0000256" key="4">
    <source>
        <dbReference type="ARBA" id="ARBA00022833"/>
    </source>
</evidence>
<feature type="domain" description="Arf-GAP" evidence="7">
    <location>
        <begin position="19"/>
        <end position="142"/>
    </location>
</feature>
<dbReference type="InterPro" id="IPR001164">
    <property type="entry name" value="ArfGAP_dom"/>
</dbReference>
<evidence type="ECO:0000256" key="1">
    <source>
        <dbReference type="ARBA" id="ARBA00022468"/>
    </source>
</evidence>
<dbReference type="Pfam" id="PF01412">
    <property type="entry name" value="ArfGap"/>
    <property type="match status" value="1"/>
</dbReference>
<evidence type="ECO:0000256" key="2">
    <source>
        <dbReference type="ARBA" id="ARBA00022723"/>
    </source>
</evidence>
<dbReference type="GO" id="GO:0008270">
    <property type="term" value="F:zinc ion binding"/>
    <property type="evidence" value="ECO:0007669"/>
    <property type="project" value="UniProtKB-KW"/>
</dbReference>
<keyword evidence="4" id="KW-0862">Zinc</keyword>
<accession>A0A6G1SCF4</accession>
<feature type="region of interest" description="Disordered" evidence="6">
    <location>
        <begin position="257"/>
        <end position="283"/>
    </location>
</feature>
<evidence type="ECO:0000256" key="6">
    <source>
        <dbReference type="SAM" id="MobiDB-lite"/>
    </source>
</evidence>
<evidence type="ECO:0000259" key="7">
    <source>
        <dbReference type="PROSITE" id="PS50115"/>
    </source>
</evidence>
<dbReference type="InterPro" id="IPR044732">
    <property type="entry name" value="ArfGAP_SMAP1-like"/>
</dbReference>
<dbReference type="AlphaFoldDB" id="A0A6G1SCF4"/>
<dbReference type="CDD" id="cd08839">
    <property type="entry name" value="ArfGap_SMAP"/>
    <property type="match status" value="1"/>
</dbReference>
<name>A0A6G1SCF4_9ACAR</name>
<dbReference type="InterPro" id="IPR037278">
    <property type="entry name" value="ARFGAP/RecO"/>
</dbReference>
<dbReference type="GO" id="GO:0005096">
    <property type="term" value="F:GTPase activator activity"/>
    <property type="evidence" value="ECO:0007669"/>
    <property type="project" value="UniProtKB-KW"/>
</dbReference>
<proteinExistence type="predicted"/>
<keyword evidence="2" id="KW-0479">Metal-binding</keyword>
<keyword evidence="1" id="KW-0343">GTPase activation</keyword>
<keyword evidence="3 5" id="KW-0863">Zinc-finger</keyword>
<dbReference type="PROSITE" id="PS50115">
    <property type="entry name" value="ARFGAP"/>
    <property type="match status" value="1"/>
</dbReference>
<organism evidence="8">
    <name type="scientific">Aceria tosichella</name>
    <name type="common">wheat curl mite</name>
    <dbReference type="NCBI Taxonomy" id="561515"/>
    <lineage>
        <taxon>Eukaryota</taxon>
        <taxon>Metazoa</taxon>
        <taxon>Ecdysozoa</taxon>
        <taxon>Arthropoda</taxon>
        <taxon>Chelicerata</taxon>
        <taxon>Arachnida</taxon>
        <taxon>Acari</taxon>
        <taxon>Acariformes</taxon>
        <taxon>Trombidiformes</taxon>
        <taxon>Prostigmata</taxon>
        <taxon>Eupodina</taxon>
        <taxon>Eriophyoidea</taxon>
        <taxon>Eriophyidae</taxon>
        <taxon>Eriophyinae</taxon>
        <taxon>Aceriini</taxon>
        <taxon>Aceria</taxon>
    </lineage>
</organism>
<feature type="region of interest" description="Disordered" evidence="6">
    <location>
        <begin position="149"/>
        <end position="169"/>
    </location>
</feature>
<dbReference type="SUPFAM" id="SSF57863">
    <property type="entry name" value="ArfGap/RecO-like zinc finger"/>
    <property type="match status" value="1"/>
</dbReference>
<sequence length="283" mass="31115">MVQSKADRERQKLITDKCQALIEVLLKDEDNKYCVDCDAKGPRWASWNLGIFLCIRCAGIHRNLGVHISRVKSVNLDAWTPEHVAHVQRMGNSRARAIYEANLPDDFRRPQTETALESFIRAKYEHKKYIAHNYVDPGPPEPAFNVEEELKKSKEQKKSKLGGNSNKSMVSVSNSIASSILTQDKVKAKSASNNNNNGANKSALVDLLDLDFGDGLSKQQPAQAPANNTDMLAMGADITSIPTASIPTVSIPTPSIPTVSIPSSNTTNQPTSQQPSKFNLIDF</sequence>
<dbReference type="FunFam" id="1.10.220.150:FF:000009">
    <property type="entry name" value="stromal membrane-associated protein 1 isoform X1"/>
    <property type="match status" value="1"/>
</dbReference>
<evidence type="ECO:0000256" key="5">
    <source>
        <dbReference type="PROSITE-ProRule" id="PRU00288"/>
    </source>
</evidence>
<reference evidence="8" key="1">
    <citation type="submission" date="2018-10" db="EMBL/GenBank/DDBJ databases">
        <title>Transcriptome assembly of Aceria tosichella (Wheat curl mite) Type 2.</title>
        <authorList>
            <person name="Scully E.D."/>
            <person name="Geib S.M."/>
            <person name="Palmer N.A."/>
            <person name="Gupta A.K."/>
            <person name="Sarath G."/>
            <person name="Tatineni S."/>
        </authorList>
    </citation>
    <scope>NUCLEOTIDE SEQUENCE</scope>
    <source>
        <strain evidence="8">LincolnNE</strain>
    </source>
</reference>
<dbReference type="Gene3D" id="1.10.220.150">
    <property type="entry name" value="Arf GTPase activating protein"/>
    <property type="match status" value="1"/>
</dbReference>
<evidence type="ECO:0000256" key="3">
    <source>
        <dbReference type="ARBA" id="ARBA00022771"/>
    </source>
</evidence>
<dbReference type="SMART" id="SM00105">
    <property type="entry name" value="ArfGap"/>
    <property type="match status" value="1"/>
</dbReference>
<dbReference type="EMBL" id="GGYP01002861">
    <property type="protein sequence ID" value="MDE47632.1"/>
    <property type="molecule type" value="Transcribed_RNA"/>
</dbReference>
<dbReference type="PANTHER" id="PTHR45705:SF1">
    <property type="entry name" value="FI20236P1"/>
    <property type="match status" value="1"/>
</dbReference>
<gene>
    <name evidence="8" type="primary">Smap1</name>
    <name evidence="8" type="ORF">g.5828</name>
</gene>
<feature type="compositionally biased region" description="Basic and acidic residues" evidence="6">
    <location>
        <begin position="149"/>
        <end position="158"/>
    </location>
</feature>
<dbReference type="InterPro" id="IPR038508">
    <property type="entry name" value="ArfGAP_dom_sf"/>
</dbReference>
<dbReference type="GO" id="GO:0005737">
    <property type="term" value="C:cytoplasm"/>
    <property type="evidence" value="ECO:0007669"/>
    <property type="project" value="TreeGrafter"/>
</dbReference>
<protein>
    <submittedName>
        <fullName evidence="8">Stromal membrane-associated protein 1</fullName>
    </submittedName>
</protein>
<evidence type="ECO:0000313" key="8">
    <source>
        <dbReference type="EMBL" id="MDE47632.1"/>
    </source>
</evidence>
<dbReference type="InterPro" id="IPR051718">
    <property type="entry name" value="ARF_GTPase-activating"/>
</dbReference>
<dbReference type="PRINTS" id="PR00405">
    <property type="entry name" value="REVINTRACTNG"/>
</dbReference>
<dbReference type="PANTHER" id="PTHR45705">
    <property type="entry name" value="FI20236P1"/>
    <property type="match status" value="1"/>
</dbReference>
<feature type="compositionally biased region" description="Low complexity" evidence="6">
    <location>
        <begin position="257"/>
        <end position="268"/>
    </location>
</feature>